<feature type="compositionally biased region" description="Gly residues" evidence="10">
    <location>
        <begin position="364"/>
        <end position="373"/>
    </location>
</feature>
<accession>A0A4V1ITH5</accession>
<evidence type="ECO:0000256" key="6">
    <source>
        <dbReference type="ARBA" id="ARBA00022840"/>
    </source>
</evidence>
<dbReference type="OrthoDB" id="192887at2759"/>
<dbReference type="CDD" id="cd07834">
    <property type="entry name" value="STKc_MAPK"/>
    <property type="match status" value="1"/>
</dbReference>
<comment type="similarity">
    <text evidence="9">Belongs to the protein kinase superfamily. Ser/Thr protein kinase family. MAP kinase subfamily.</text>
</comment>
<dbReference type="InterPro" id="IPR008271">
    <property type="entry name" value="Ser/Thr_kinase_AS"/>
</dbReference>
<keyword evidence="15" id="KW-1185">Reference proteome</keyword>
<feature type="domain" description="Protein kinase" evidence="11">
    <location>
        <begin position="21"/>
        <end position="315"/>
    </location>
</feature>
<dbReference type="STRING" id="1555241.A0A4V1ITH5"/>
<dbReference type="EMBL" id="ML014221">
    <property type="protein sequence ID" value="RKP00359.1"/>
    <property type="molecule type" value="Genomic_DNA"/>
</dbReference>
<reference evidence="12" key="3">
    <citation type="submission" date="2018-08" db="EMBL/GenBank/DDBJ databases">
        <title>Leveraging single-cell genomics to expand the Fungal Tree of Life.</title>
        <authorList>
            <consortium name="DOE Joint Genome Institute"/>
            <person name="Ahrendt S.R."/>
            <person name="Quandt C.A."/>
            <person name="Ciobanu D."/>
            <person name="Clum A."/>
            <person name="Salamov A."/>
            <person name="Andreopoulos B."/>
            <person name="Cheng J.-F."/>
            <person name="Woyke T."/>
            <person name="Pelin A."/>
            <person name="Henrissat B."/>
            <person name="Reynolds N."/>
            <person name="Benny G.L."/>
            <person name="Smith M.E."/>
            <person name="James T.Y."/>
            <person name="Grigoriev I.V."/>
        </authorList>
    </citation>
    <scope>NUCLEOTIDE SEQUENCE</scope>
    <source>
        <strain evidence="12">ATCC 52028</strain>
    </source>
</reference>
<evidence type="ECO:0000259" key="11">
    <source>
        <dbReference type="PROSITE" id="PS50011"/>
    </source>
</evidence>
<dbReference type="SUPFAM" id="SSF56112">
    <property type="entry name" value="Protein kinase-like (PK-like)"/>
    <property type="match status" value="1"/>
</dbReference>
<comment type="catalytic activity">
    <reaction evidence="9">
        <text>L-threonyl-[protein] + ATP = O-phospho-L-threonyl-[protein] + ADP + H(+)</text>
        <dbReference type="Rhea" id="RHEA:46608"/>
        <dbReference type="Rhea" id="RHEA-COMP:11060"/>
        <dbReference type="Rhea" id="RHEA-COMP:11605"/>
        <dbReference type="ChEBI" id="CHEBI:15378"/>
        <dbReference type="ChEBI" id="CHEBI:30013"/>
        <dbReference type="ChEBI" id="CHEBI:30616"/>
        <dbReference type="ChEBI" id="CHEBI:61977"/>
        <dbReference type="ChEBI" id="CHEBI:456216"/>
        <dbReference type="EC" id="2.7.11.24"/>
    </reaction>
</comment>
<proteinExistence type="inferred from homology"/>
<evidence type="ECO:0000313" key="13">
    <source>
        <dbReference type="EMBL" id="RKP00359.1"/>
    </source>
</evidence>
<comment type="cofactor">
    <cofactor evidence="9">
        <name>Mg(2+)</name>
        <dbReference type="ChEBI" id="CHEBI:18420"/>
    </cofactor>
</comment>
<keyword evidence="6 7" id="KW-0067">ATP-binding</keyword>
<dbReference type="AlphaFoldDB" id="A0A4V1ITH5"/>
<dbReference type="GO" id="GO:0005524">
    <property type="term" value="F:ATP binding"/>
    <property type="evidence" value="ECO:0007669"/>
    <property type="project" value="UniProtKB-UniRule"/>
</dbReference>
<dbReference type="InterPro" id="IPR011009">
    <property type="entry name" value="Kinase-like_dom_sf"/>
</dbReference>
<keyword evidence="2 8" id="KW-0723">Serine/threonine-protein kinase</keyword>
<dbReference type="InterPro" id="IPR050117">
    <property type="entry name" value="MAPK"/>
</dbReference>
<evidence type="ECO:0000313" key="12">
    <source>
        <dbReference type="EMBL" id="RKO97077.1"/>
    </source>
</evidence>
<protein>
    <recommendedName>
        <fullName evidence="1 9">Mitogen-activated protein kinase</fullName>
        <ecNumber evidence="1 9">2.7.11.24</ecNumber>
    </recommendedName>
</protein>
<dbReference type="GO" id="GO:0004707">
    <property type="term" value="F:MAP kinase activity"/>
    <property type="evidence" value="ECO:0007669"/>
    <property type="project" value="UniProtKB-EC"/>
</dbReference>
<evidence type="ECO:0000256" key="9">
    <source>
        <dbReference type="RuleBase" id="RU361165"/>
    </source>
</evidence>
<dbReference type="InterPro" id="IPR003527">
    <property type="entry name" value="MAP_kinase_CS"/>
</dbReference>
<feature type="binding site" evidence="7">
    <location>
        <position position="50"/>
    </location>
    <ligand>
        <name>ATP</name>
        <dbReference type="ChEBI" id="CHEBI:30616"/>
    </ligand>
</feature>
<comment type="activity regulation">
    <text evidence="9">Activated by threonine and tyrosine phosphorylation.</text>
</comment>
<evidence type="ECO:0000256" key="7">
    <source>
        <dbReference type="PROSITE-ProRule" id="PRU10141"/>
    </source>
</evidence>
<keyword evidence="5 9" id="KW-0418">Kinase</keyword>
<name>A0A4V1ITH5_9FUNG</name>
<evidence type="ECO:0000256" key="5">
    <source>
        <dbReference type="ARBA" id="ARBA00022777"/>
    </source>
</evidence>
<dbReference type="EMBL" id="ML009424">
    <property type="protein sequence ID" value="RKO97077.1"/>
    <property type="molecule type" value="Genomic_DNA"/>
</dbReference>
<dbReference type="Proteomes" id="UP000274922">
    <property type="component" value="Unassembled WGS sequence"/>
</dbReference>
<dbReference type="PROSITE" id="PS01351">
    <property type="entry name" value="MAPK"/>
    <property type="match status" value="1"/>
</dbReference>
<dbReference type="FunFam" id="1.10.510.10:FF:000013">
    <property type="entry name" value="Mitogen-activated protein kinase"/>
    <property type="match status" value="1"/>
</dbReference>
<evidence type="ECO:0000256" key="4">
    <source>
        <dbReference type="ARBA" id="ARBA00022741"/>
    </source>
</evidence>
<evidence type="ECO:0000313" key="14">
    <source>
        <dbReference type="Proteomes" id="UP000268535"/>
    </source>
</evidence>
<dbReference type="PROSITE" id="PS50011">
    <property type="entry name" value="PROTEIN_KINASE_DOM"/>
    <property type="match status" value="1"/>
</dbReference>
<dbReference type="InterPro" id="IPR000719">
    <property type="entry name" value="Prot_kinase_dom"/>
</dbReference>
<dbReference type="PANTHER" id="PTHR24055">
    <property type="entry name" value="MITOGEN-ACTIVATED PROTEIN KINASE"/>
    <property type="match status" value="1"/>
</dbReference>
<feature type="region of interest" description="Disordered" evidence="10">
    <location>
        <begin position="364"/>
        <end position="404"/>
    </location>
</feature>
<evidence type="ECO:0000256" key="10">
    <source>
        <dbReference type="SAM" id="MobiDB-lite"/>
    </source>
</evidence>
<reference evidence="13" key="2">
    <citation type="submission" date="2018-04" db="EMBL/GenBank/DDBJ databases">
        <title>Leveraging single-cell genomics to expand the Fungal Tree of Life.</title>
        <authorList>
            <consortium name="DOE Joint Genome Institute"/>
            <person name="Ahrendt S.R."/>
            <person name="Quandt C.A."/>
            <person name="Ciobanu D."/>
            <person name="Clum A."/>
            <person name="Salamov A."/>
            <person name="Andreopoulos B."/>
            <person name="Cheng J.-F."/>
            <person name="Woyke T."/>
            <person name="Pelin A."/>
            <person name="Henrissat B."/>
            <person name="Benny G.L."/>
            <person name="Smith M.E."/>
            <person name="James T.Y."/>
            <person name="Grigoriev I.V."/>
        </authorList>
    </citation>
    <scope>NUCLEOTIDE SEQUENCE</scope>
    <source>
        <strain evidence="13">ATCC 52028</strain>
    </source>
</reference>
<evidence type="ECO:0000313" key="15">
    <source>
        <dbReference type="Proteomes" id="UP000274922"/>
    </source>
</evidence>
<organism evidence="12 14">
    <name type="scientific">Caulochytrium protostelioides</name>
    <dbReference type="NCBI Taxonomy" id="1555241"/>
    <lineage>
        <taxon>Eukaryota</taxon>
        <taxon>Fungi</taxon>
        <taxon>Fungi incertae sedis</taxon>
        <taxon>Chytridiomycota</taxon>
        <taxon>Chytridiomycota incertae sedis</taxon>
        <taxon>Chytridiomycetes</taxon>
        <taxon>Caulochytriales</taxon>
        <taxon>Caulochytriaceae</taxon>
        <taxon>Caulochytrium</taxon>
    </lineage>
</organism>
<keyword evidence="4 7" id="KW-0547">Nucleotide-binding</keyword>
<dbReference type="InterPro" id="IPR017441">
    <property type="entry name" value="Protein_kinase_ATP_BS"/>
</dbReference>
<keyword evidence="3 9" id="KW-0808">Transferase</keyword>
<evidence type="ECO:0000256" key="3">
    <source>
        <dbReference type="ARBA" id="ARBA00022679"/>
    </source>
</evidence>
<keyword evidence="9" id="KW-0460">Magnesium</keyword>
<evidence type="ECO:0000256" key="1">
    <source>
        <dbReference type="ARBA" id="ARBA00012411"/>
    </source>
</evidence>
<dbReference type="Gene3D" id="1.10.510.10">
    <property type="entry name" value="Transferase(Phosphotransferase) domain 1"/>
    <property type="match status" value="1"/>
</dbReference>
<dbReference type="SMART" id="SM00220">
    <property type="entry name" value="S_TKc"/>
    <property type="match status" value="1"/>
</dbReference>
<dbReference type="Proteomes" id="UP000268535">
    <property type="component" value="Unassembled WGS sequence"/>
</dbReference>
<evidence type="ECO:0000256" key="2">
    <source>
        <dbReference type="ARBA" id="ARBA00022527"/>
    </source>
</evidence>
<sequence length="425" mass="47098">MSSSKKAEAPPAATSSIAKKYRFIKEVGKGAYGTVWAAKDVVTDEDVAIKRIGARNFEENILTKRALRELKMLRHLNGMDNITTFIDAEINDTGDALNELYLVEGLMEADLSQIIKSNQVLTNQHYQYFVYQILRGLKYMHSANILHRDLKPGNLLVNGDCELRICDFGLARGMLDLTAQSPFVNTEYVATRWYRAPEVVLSPKHYSKAIDLWSVGCIFAELLQRKVFFKGTTYVDQLQKIFEVLGTPEDPTLTALCSSRVLKYLQSLPREPKKDLASFFPRGSDPAGLDLLEQLIIFDPAKRIDASQALAHPYLASYHHPDDEPVHPKIFDFSFETASTIAEMKVLIEEEVNAIKQAALQSRGGHGAAGAGGAPLAEAPLSPRVTNPPPEVDQKTLAAVPKDENIVAMGPTSVEEEINISDLKI</sequence>
<evidence type="ECO:0000256" key="8">
    <source>
        <dbReference type="RuleBase" id="RU000304"/>
    </source>
</evidence>
<dbReference type="PROSITE" id="PS00108">
    <property type="entry name" value="PROTEIN_KINASE_ST"/>
    <property type="match status" value="1"/>
</dbReference>
<dbReference type="EC" id="2.7.11.24" evidence="1 9"/>
<dbReference type="Pfam" id="PF00069">
    <property type="entry name" value="Pkinase"/>
    <property type="match status" value="1"/>
</dbReference>
<dbReference type="Gene3D" id="3.30.200.20">
    <property type="entry name" value="Phosphorylase Kinase, domain 1"/>
    <property type="match status" value="1"/>
</dbReference>
<reference evidence="14 15" key="1">
    <citation type="journal article" date="2018" name="Nat. Microbiol.">
        <title>Leveraging single-cell genomics to expand the fungal tree of life.</title>
        <authorList>
            <person name="Ahrendt S.R."/>
            <person name="Quandt C.A."/>
            <person name="Ciobanu D."/>
            <person name="Clum A."/>
            <person name="Salamov A."/>
            <person name="Andreopoulos B."/>
            <person name="Cheng J.F."/>
            <person name="Woyke T."/>
            <person name="Pelin A."/>
            <person name="Henrissat B."/>
            <person name="Reynolds N.K."/>
            <person name="Benny G.L."/>
            <person name="Smith M.E."/>
            <person name="James T.Y."/>
            <person name="Grigoriev I.V."/>
        </authorList>
    </citation>
    <scope>NUCLEOTIDE SEQUENCE [LARGE SCALE GENOMIC DNA]</scope>
    <source>
        <strain evidence="14 15">ATCC 52028</strain>
    </source>
</reference>
<gene>
    <name evidence="12" type="ORF">CAUPRSCDRAFT_7058</name>
    <name evidence="13" type="ORF">CXG81DRAFT_26947</name>
</gene>
<dbReference type="PROSITE" id="PS00107">
    <property type="entry name" value="PROTEIN_KINASE_ATP"/>
    <property type="match status" value="1"/>
</dbReference>